<reference evidence="1 2" key="1">
    <citation type="submission" date="2019-06" db="EMBL/GenBank/DDBJ databases">
        <title>Genomic Encyclopedia of Type Strains, Phase IV (KMG-V): Genome sequencing to study the core and pangenomes of soil and plant-associated prokaryotes.</title>
        <authorList>
            <person name="Whitman W."/>
        </authorList>
    </citation>
    <scope>NUCLEOTIDE SEQUENCE [LARGE SCALE GENOMIC DNA]</scope>
    <source>
        <strain evidence="1 2">BR 10355</strain>
    </source>
</reference>
<evidence type="ECO:0000313" key="2">
    <source>
        <dbReference type="Proteomes" id="UP000321304"/>
    </source>
</evidence>
<dbReference type="RefSeq" id="WP_146991816.1">
    <property type="nucleotide sequence ID" value="NZ_VITY01000017.1"/>
</dbReference>
<name>A0A560L012_9BRAD</name>
<dbReference type="EMBL" id="VITY01000017">
    <property type="protein sequence ID" value="TWB88856.1"/>
    <property type="molecule type" value="Genomic_DNA"/>
</dbReference>
<evidence type="ECO:0000313" key="1">
    <source>
        <dbReference type="EMBL" id="TWB88856.1"/>
    </source>
</evidence>
<dbReference type="OrthoDB" id="8234528at2"/>
<keyword evidence="2" id="KW-1185">Reference proteome</keyword>
<dbReference type="AlphaFoldDB" id="A0A560L012"/>
<gene>
    <name evidence="1" type="ORF">FBZ93_11738</name>
</gene>
<organism evidence="1 2">
    <name type="scientific">Bradyrhizobium macuxiense</name>
    <dbReference type="NCBI Taxonomy" id="1755647"/>
    <lineage>
        <taxon>Bacteria</taxon>
        <taxon>Pseudomonadati</taxon>
        <taxon>Pseudomonadota</taxon>
        <taxon>Alphaproteobacteria</taxon>
        <taxon>Hyphomicrobiales</taxon>
        <taxon>Nitrobacteraceae</taxon>
        <taxon>Bradyrhizobium</taxon>
    </lineage>
</organism>
<protein>
    <submittedName>
        <fullName evidence="1">Uncharacterized protein</fullName>
    </submittedName>
</protein>
<dbReference type="Proteomes" id="UP000321304">
    <property type="component" value="Unassembled WGS sequence"/>
</dbReference>
<comment type="caution">
    <text evidence="1">The sequence shown here is derived from an EMBL/GenBank/DDBJ whole genome shotgun (WGS) entry which is preliminary data.</text>
</comment>
<sequence>MSVLSQNTSADLGERLRDAYAVTAEFMAEIVNQTCRRFPSAMQSGKTSRVERLIQSGAWTDAAIALLDLELPQWQIRRLVYDEGVWHCALSRERELPDWLDQSIETHHTDLALAILSGFVEAQRISTPENRTSVPTVRRGTDTPYEPLLVDNIG</sequence>
<accession>A0A560L012</accession>
<proteinExistence type="predicted"/>